<comment type="caution">
    <text evidence="1">The sequence shown here is derived from an EMBL/GenBank/DDBJ whole genome shotgun (WGS) entry which is preliminary data.</text>
</comment>
<organism evidence="1 2">
    <name type="scientific">Candidatus Uhrbacteria bacterium GW2011_GWF2_46_218</name>
    <dbReference type="NCBI Taxonomy" id="1619001"/>
    <lineage>
        <taxon>Bacteria</taxon>
        <taxon>Candidatus Uhriibacteriota</taxon>
    </lineage>
</organism>
<evidence type="ECO:0000313" key="1">
    <source>
        <dbReference type="EMBL" id="KKU31202.1"/>
    </source>
</evidence>
<accession>A0A0G1PEY6</accession>
<name>A0A0G1PEY6_9BACT</name>
<sequence length="318" mass="36325">MQHLSVLSNLLMEHPDSHPEVVAHMITDLCEAVHISPEAIPYVQTSLLRQAKNIAGGDPLSVSVHRVIGEYVTFWNGEFYLAMSALAVAEEWGFSFRYPRDGKVIGRVACEMVEVAQMSDLPDMKVTSRWTYDLYTEVIRLLGGQRVEESFEDVEASTDLVCLVGPLSDILWHQQETLGEFHGRFSEDPYFIKQAWQTLLWCGRHHTDARGFIQLLSAYSGNYYPLFSILLEEGHMTKELMDALWNVSDDLAGFPPVMIRDCVNMWQKMRGQRECFGKAIGKVMRQRCRTLQYLDVCTRDCANCSLGILRIKYEEVSP</sequence>
<reference evidence="1 2" key="1">
    <citation type="journal article" date="2015" name="Nature">
        <title>rRNA introns, odd ribosomes, and small enigmatic genomes across a large radiation of phyla.</title>
        <authorList>
            <person name="Brown C.T."/>
            <person name="Hug L.A."/>
            <person name="Thomas B.C."/>
            <person name="Sharon I."/>
            <person name="Castelle C.J."/>
            <person name="Singh A."/>
            <person name="Wilkins M.J."/>
            <person name="Williams K.H."/>
            <person name="Banfield J.F."/>
        </authorList>
    </citation>
    <scope>NUCLEOTIDE SEQUENCE [LARGE SCALE GENOMIC DNA]</scope>
</reference>
<dbReference type="EMBL" id="LCMG01000029">
    <property type="protein sequence ID" value="KKU31202.1"/>
    <property type="molecule type" value="Genomic_DNA"/>
</dbReference>
<dbReference type="Proteomes" id="UP000034705">
    <property type="component" value="Unassembled WGS sequence"/>
</dbReference>
<protein>
    <submittedName>
        <fullName evidence="1">Uncharacterized protein</fullName>
    </submittedName>
</protein>
<proteinExistence type="predicted"/>
<dbReference type="AlphaFoldDB" id="A0A0G1PEY6"/>
<gene>
    <name evidence="1" type="ORF">UX45_C0029G0011</name>
</gene>
<evidence type="ECO:0000313" key="2">
    <source>
        <dbReference type="Proteomes" id="UP000034705"/>
    </source>
</evidence>